<evidence type="ECO:0000259" key="2">
    <source>
        <dbReference type="PROSITE" id="PS50110"/>
    </source>
</evidence>
<dbReference type="AlphaFoldDB" id="I3XZK3"/>
<protein>
    <submittedName>
        <fullName evidence="3">Response regulator with CheY-like receiver domain and winged-helix DNA-binding domain</fullName>
    </submittedName>
</protein>
<dbReference type="PATRIC" id="fig|760154.4.peg.2093"/>
<dbReference type="Proteomes" id="UP000006176">
    <property type="component" value="Chromosome"/>
</dbReference>
<gene>
    <name evidence="3" type="ordered locus">Sulba_2098</name>
</gene>
<organism evidence="3 4">
    <name type="scientific">Sulfurospirillum barnesii (strain ATCC 700032 / DSM 10660 / SES-3)</name>
    <dbReference type="NCBI Taxonomy" id="760154"/>
    <lineage>
        <taxon>Bacteria</taxon>
        <taxon>Pseudomonadati</taxon>
        <taxon>Campylobacterota</taxon>
        <taxon>Epsilonproteobacteria</taxon>
        <taxon>Campylobacterales</taxon>
        <taxon>Sulfurospirillaceae</taxon>
        <taxon>Sulfurospirillum</taxon>
    </lineage>
</organism>
<dbReference type="PANTHER" id="PTHR43228">
    <property type="entry name" value="TWO-COMPONENT RESPONSE REGULATOR"/>
    <property type="match status" value="1"/>
</dbReference>
<sequence length="428" mass="49733">MIKVLIVDDNDNNRLTLNLLLEEVEGVEIHEAEDGQIAVEMCVKQNFDLIFMDIMMPNLDGFEATKFIKQIHKKSMIIAISALDDEASKRQMLSLGAEDYLTKPLYAEHFLQRIKQYLRIIALRNAPMQKYPKALNPFNSHVYHRMMTFHIDDETALVEFWDYWLNGEKNVIDLSDCVRLIYGFALWLLKHSYECSIVVEENEEKLYMMLLHVKPLHSNIIKNILLKHFSNAKYILCNEMLAFQLDKPIKQDNGSVEISEETKQILSKTHDNMMSAQEYINTTAISFMSKIDGLEVLNDETDKAILDFEKVPDKAHLAIVYENFQEYADVLAELMEFEHLGFAIQTLINFLSTLTVEQMDSEKSKRLSAMLLNLLHDLASWRENVFITQVARDIHYLDSSLLSSCIQIEAIFEEKSLDPNHDDEIEFF</sequence>
<evidence type="ECO:0000256" key="1">
    <source>
        <dbReference type="PROSITE-ProRule" id="PRU00169"/>
    </source>
</evidence>
<dbReference type="OrthoDB" id="9816343at2"/>
<feature type="modified residue" description="4-aspartylphosphate" evidence="1">
    <location>
        <position position="53"/>
    </location>
</feature>
<evidence type="ECO:0000313" key="4">
    <source>
        <dbReference type="Proteomes" id="UP000006176"/>
    </source>
</evidence>
<dbReference type="InterPro" id="IPR011006">
    <property type="entry name" value="CheY-like_superfamily"/>
</dbReference>
<dbReference type="CDD" id="cd17546">
    <property type="entry name" value="REC_hyHK_CKI1_RcsC-like"/>
    <property type="match status" value="1"/>
</dbReference>
<dbReference type="Gene3D" id="3.40.50.2300">
    <property type="match status" value="1"/>
</dbReference>
<name>I3XZK3_SULBS</name>
<dbReference type="InterPro" id="IPR052048">
    <property type="entry name" value="ST_Response_Regulator"/>
</dbReference>
<dbReference type="PROSITE" id="PS50110">
    <property type="entry name" value="RESPONSE_REGULATORY"/>
    <property type="match status" value="1"/>
</dbReference>
<dbReference type="KEGG" id="sba:Sulba_2098"/>
<dbReference type="RefSeq" id="WP_014770243.1">
    <property type="nucleotide sequence ID" value="NC_018002.1"/>
</dbReference>
<feature type="domain" description="Response regulatory" evidence="2">
    <location>
        <begin position="3"/>
        <end position="118"/>
    </location>
</feature>
<dbReference type="PANTHER" id="PTHR43228:SF1">
    <property type="entry name" value="TWO-COMPONENT RESPONSE REGULATOR ARR22"/>
    <property type="match status" value="1"/>
</dbReference>
<dbReference type="GO" id="GO:0000160">
    <property type="term" value="P:phosphorelay signal transduction system"/>
    <property type="evidence" value="ECO:0007669"/>
    <property type="project" value="InterPro"/>
</dbReference>
<dbReference type="EMBL" id="CP003333">
    <property type="protein sequence ID" value="AFL69377.1"/>
    <property type="molecule type" value="Genomic_DNA"/>
</dbReference>
<keyword evidence="4" id="KW-1185">Reference proteome</keyword>
<dbReference type="SMART" id="SM00448">
    <property type="entry name" value="REC"/>
    <property type="match status" value="1"/>
</dbReference>
<dbReference type="InterPro" id="IPR001789">
    <property type="entry name" value="Sig_transdc_resp-reg_receiver"/>
</dbReference>
<evidence type="ECO:0000313" key="3">
    <source>
        <dbReference type="EMBL" id="AFL69377.1"/>
    </source>
</evidence>
<dbReference type="STRING" id="760154.Sulba_2098"/>
<keyword evidence="1" id="KW-0597">Phosphoprotein</keyword>
<keyword evidence="3" id="KW-0238">DNA-binding</keyword>
<accession>I3XZK3</accession>
<dbReference type="eggNOG" id="COG0745">
    <property type="taxonomic scope" value="Bacteria"/>
</dbReference>
<dbReference type="Pfam" id="PF00072">
    <property type="entry name" value="Response_reg"/>
    <property type="match status" value="1"/>
</dbReference>
<dbReference type="HOGENOM" id="CLU_637643_0_0_7"/>
<dbReference type="GO" id="GO:0003677">
    <property type="term" value="F:DNA binding"/>
    <property type="evidence" value="ECO:0007669"/>
    <property type="project" value="UniProtKB-KW"/>
</dbReference>
<dbReference type="SUPFAM" id="SSF52172">
    <property type="entry name" value="CheY-like"/>
    <property type="match status" value="1"/>
</dbReference>
<proteinExistence type="predicted"/>
<reference evidence="3 4" key="1">
    <citation type="submission" date="2012-06" db="EMBL/GenBank/DDBJ databases">
        <title>Complete sequence of Sulfurospirillum barnesii SES-3.</title>
        <authorList>
            <consortium name="US DOE Joint Genome Institute"/>
            <person name="Lucas S."/>
            <person name="Han J."/>
            <person name="Lapidus A."/>
            <person name="Cheng J.-F."/>
            <person name="Goodwin L."/>
            <person name="Pitluck S."/>
            <person name="Peters L."/>
            <person name="Ovchinnikova G."/>
            <person name="Lu M."/>
            <person name="Detter J.C."/>
            <person name="Han C."/>
            <person name="Tapia R."/>
            <person name="Land M."/>
            <person name="Hauser L."/>
            <person name="Kyrpides N."/>
            <person name="Ivanova N."/>
            <person name="Pagani I."/>
            <person name="Stolz J."/>
            <person name="Arkin A."/>
            <person name="Dehal P."/>
            <person name="Oremland R."/>
            <person name="Saltikov C."/>
            <person name="Basu P."/>
            <person name="Hollibaugh J."/>
            <person name="Newman D."/>
            <person name="Stolyar S."/>
            <person name="Hazen T."/>
            <person name="Woyke T."/>
        </authorList>
    </citation>
    <scope>NUCLEOTIDE SEQUENCE [LARGE SCALE GENOMIC DNA]</scope>
    <source>
        <strain evidence="4">ATCC 700032 / DSM 10660 / SES-3</strain>
    </source>
</reference>